<accession>W0RQT4</accession>
<organism evidence="3 4">
    <name type="scientific">Gemmatirosa kalamazoonensis</name>
    <dbReference type="NCBI Taxonomy" id="861299"/>
    <lineage>
        <taxon>Bacteria</taxon>
        <taxon>Pseudomonadati</taxon>
        <taxon>Gemmatimonadota</taxon>
        <taxon>Gemmatimonadia</taxon>
        <taxon>Gemmatimonadales</taxon>
        <taxon>Gemmatimonadaceae</taxon>
        <taxon>Gemmatirosa</taxon>
    </lineage>
</organism>
<name>W0RQT4_9BACT</name>
<feature type="chain" id="PRO_5004795278" evidence="1">
    <location>
        <begin position="20"/>
        <end position="579"/>
    </location>
</feature>
<keyword evidence="1" id="KW-0732">Signal</keyword>
<dbReference type="InterPro" id="IPR007484">
    <property type="entry name" value="Peptidase_M28"/>
</dbReference>
<dbReference type="STRING" id="861299.J421_4386"/>
<dbReference type="EMBL" id="CP007128">
    <property type="protein sequence ID" value="AHG91923.1"/>
    <property type="molecule type" value="Genomic_DNA"/>
</dbReference>
<feature type="domain" description="Peptidase M28" evidence="2">
    <location>
        <begin position="359"/>
        <end position="550"/>
    </location>
</feature>
<dbReference type="KEGG" id="gba:J421_4386"/>
<dbReference type="AlphaFoldDB" id="W0RQT4"/>
<evidence type="ECO:0000256" key="1">
    <source>
        <dbReference type="SAM" id="SignalP"/>
    </source>
</evidence>
<evidence type="ECO:0000313" key="3">
    <source>
        <dbReference type="EMBL" id="AHG91923.1"/>
    </source>
</evidence>
<dbReference type="PANTHER" id="PTHR12147:SF26">
    <property type="entry name" value="PEPTIDASE M28 DOMAIN-CONTAINING PROTEIN"/>
    <property type="match status" value="1"/>
</dbReference>
<dbReference type="FunCoup" id="W0RQT4">
    <property type="interactions" value="38"/>
</dbReference>
<dbReference type="Gene3D" id="3.40.630.10">
    <property type="entry name" value="Zn peptidases"/>
    <property type="match status" value="1"/>
</dbReference>
<dbReference type="eggNOG" id="COG2234">
    <property type="taxonomic scope" value="Bacteria"/>
</dbReference>
<dbReference type="Pfam" id="PF04389">
    <property type="entry name" value="Peptidase_M28"/>
    <property type="match status" value="1"/>
</dbReference>
<evidence type="ECO:0000259" key="2">
    <source>
        <dbReference type="Pfam" id="PF04389"/>
    </source>
</evidence>
<dbReference type="InterPro" id="IPR045175">
    <property type="entry name" value="M28_fam"/>
</dbReference>
<dbReference type="PROSITE" id="PS00018">
    <property type="entry name" value="EF_HAND_1"/>
    <property type="match status" value="1"/>
</dbReference>
<proteinExistence type="predicted"/>
<dbReference type="PANTHER" id="PTHR12147">
    <property type="entry name" value="METALLOPEPTIDASE M28 FAMILY MEMBER"/>
    <property type="match status" value="1"/>
</dbReference>
<dbReference type="InParanoid" id="W0RQT4"/>
<dbReference type="HOGENOM" id="CLU_019932_2_0_0"/>
<reference evidence="3 4" key="1">
    <citation type="journal article" date="2014" name="Genome Announc.">
        <title>Genome Sequence and Methylome of Soil Bacterium Gemmatirosa kalamazoonensis KBS708T, a Member of the Rarely Cultivated Gemmatimonadetes Phylum.</title>
        <authorList>
            <person name="Debruyn J.M."/>
            <person name="Radosevich M."/>
            <person name="Wommack K.E."/>
            <person name="Polson S.W."/>
            <person name="Hauser L.J."/>
            <person name="Fawaz M.N."/>
            <person name="Korlach J."/>
            <person name="Tsai Y.C."/>
        </authorList>
    </citation>
    <scope>NUCLEOTIDE SEQUENCE [LARGE SCALE GENOMIC DNA]</scope>
    <source>
        <strain evidence="3 4">KBS708</strain>
    </source>
</reference>
<dbReference type="InterPro" id="IPR018247">
    <property type="entry name" value="EF_Hand_1_Ca_BS"/>
</dbReference>
<evidence type="ECO:0000313" key="4">
    <source>
        <dbReference type="Proteomes" id="UP000019151"/>
    </source>
</evidence>
<dbReference type="GO" id="GO:0008235">
    <property type="term" value="F:metalloexopeptidase activity"/>
    <property type="evidence" value="ECO:0007669"/>
    <property type="project" value="InterPro"/>
</dbReference>
<dbReference type="SUPFAM" id="SSF53187">
    <property type="entry name" value="Zn-dependent exopeptidases"/>
    <property type="match status" value="1"/>
</dbReference>
<keyword evidence="4" id="KW-1185">Reference proteome</keyword>
<protein>
    <submittedName>
        <fullName evidence="3">Peptidase M28</fullName>
    </submittedName>
</protein>
<dbReference type="RefSeq" id="WP_025413356.1">
    <property type="nucleotide sequence ID" value="NZ_CP007128.1"/>
</dbReference>
<dbReference type="GO" id="GO:0006508">
    <property type="term" value="P:proteolysis"/>
    <property type="evidence" value="ECO:0007669"/>
    <property type="project" value="InterPro"/>
</dbReference>
<dbReference type="Proteomes" id="UP000019151">
    <property type="component" value="Chromosome"/>
</dbReference>
<dbReference type="OrthoDB" id="233977at2"/>
<sequence length="579" mass="61717">MRHHLLLTAAALLPGVLVAQPVTKDAAAPAAVVPAPDTRLPLKLGPQPTSADITAKDLMTRLYIFADDSMMGREAGTPGNVKGTDYIAREVQRLGLKPAGDDGTYFQTIPMKTRAIDAASTLTVGGASLAFGTEWAANGSGTLAGTDVPVVYGGQVGDTVNAITPEQAAGKFVVFYLPGGVSFRALRTVNRVVPTAAGIALVVPDQLLAVVRRPAAFLDNEQAPNGPAPKPVVYLTMAGAQKLFPNLNAVPPVNTAGSPVTLNVRGLVEPIASPARNVVAILPGSDPKLAGEYVAIGAHNDHVGFNNRPVDHDSIRIFNHIVRPGGAEDAGNRATPEQQADVNKLLAAYRAAHPGTARLDSIYNGADDDGSGSVSVLEIAEKMASRKGAAAPKRSILFIWHVGEEKGLWGSEWFTDHPTVPRDSIVTELNMDMEGRGDPWDETGKTKEGASIHGANNYLQLVGSRRLSTELGDLVESVNKSGKHGLTFDYSLDANGHPMNIYCRSDHYEYARYGIPIVFFTTGGHSDYHQVTDEPQYIDYDHMAKVVNLVDDIAMHVAALDHRPVVDQAKPDPHGRCQQ</sequence>
<dbReference type="PATRIC" id="fig|861299.3.peg.4439"/>
<feature type="signal peptide" evidence="1">
    <location>
        <begin position="1"/>
        <end position="19"/>
    </location>
</feature>
<gene>
    <name evidence="3" type="ORF">J421_4386</name>
</gene>